<dbReference type="Pfam" id="PF07275">
    <property type="entry name" value="ArdA"/>
    <property type="match status" value="1"/>
</dbReference>
<gene>
    <name evidence="1" type="ORF">LCGC14_0010960</name>
</gene>
<dbReference type="InterPro" id="IPR041893">
    <property type="entry name" value="ArdA_dom3"/>
</dbReference>
<organism evidence="1">
    <name type="scientific">marine sediment metagenome</name>
    <dbReference type="NCBI Taxonomy" id="412755"/>
    <lineage>
        <taxon>unclassified sequences</taxon>
        <taxon>metagenomes</taxon>
        <taxon>ecological metagenomes</taxon>
    </lineage>
</organism>
<comment type="caution">
    <text evidence="1">The sequence shown here is derived from an EMBL/GenBank/DDBJ whole genome shotgun (WGS) entry which is preliminary data.</text>
</comment>
<accession>A0A0F9YH39</accession>
<sequence>MTNTPRIYVADLSAYNSGVLHGRWIEVLEGAGCIRDQIQEMLRASPMPGAEEHAIHDYEGFNGYTVAEYESIEILCEVAEFMSDFSEFGGQLLNVIGDLEQARLIAEEGYCGFYASLADYAQELTEQCGDVPEHLAPYIDYEAMGRDMRMNGDLLVIEVGFEKAHVFHNI</sequence>
<evidence type="ECO:0008006" key="2">
    <source>
        <dbReference type="Google" id="ProtNLM"/>
    </source>
</evidence>
<dbReference type="InterPro" id="IPR009899">
    <property type="entry name" value="ArdA"/>
</dbReference>
<evidence type="ECO:0000313" key="1">
    <source>
        <dbReference type="EMBL" id="KKO11602.1"/>
    </source>
</evidence>
<name>A0A0F9YH39_9ZZZZ</name>
<dbReference type="EMBL" id="LAZR01000002">
    <property type="protein sequence ID" value="KKO11602.1"/>
    <property type="molecule type" value="Genomic_DNA"/>
</dbReference>
<proteinExistence type="predicted"/>
<dbReference type="Gene3D" id="1.10.10.1190">
    <property type="entry name" value="Antirestriction protein ArdA, domain 3"/>
    <property type="match status" value="1"/>
</dbReference>
<reference evidence="1" key="1">
    <citation type="journal article" date="2015" name="Nature">
        <title>Complex archaea that bridge the gap between prokaryotes and eukaryotes.</title>
        <authorList>
            <person name="Spang A."/>
            <person name="Saw J.H."/>
            <person name="Jorgensen S.L."/>
            <person name="Zaremba-Niedzwiedzka K."/>
            <person name="Martijn J."/>
            <person name="Lind A.E."/>
            <person name="van Eijk R."/>
            <person name="Schleper C."/>
            <person name="Guy L."/>
            <person name="Ettema T.J."/>
        </authorList>
    </citation>
    <scope>NUCLEOTIDE SEQUENCE</scope>
</reference>
<dbReference type="InterPro" id="IPR041895">
    <property type="entry name" value="ArdA_dom1"/>
</dbReference>
<protein>
    <recommendedName>
        <fullName evidence="2">Antirestriction protein ArdA</fullName>
    </recommendedName>
</protein>
<dbReference type="AlphaFoldDB" id="A0A0F9YH39"/>
<dbReference type="Gene3D" id="3.10.20.480">
    <property type="entry name" value="Antirestriction protein ArdA, domain 1"/>
    <property type="match status" value="1"/>
</dbReference>